<evidence type="ECO:0000256" key="7">
    <source>
        <dbReference type="RuleBase" id="RU003991"/>
    </source>
</evidence>
<dbReference type="PANTHER" id="PTHR33516">
    <property type="entry name" value="LEXA REPRESSOR"/>
    <property type="match status" value="1"/>
</dbReference>
<keyword evidence="2" id="KW-0227">DNA damage</keyword>
<dbReference type="InterPro" id="IPR015927">
    <property type="entry name" value="Peptidase_S24_S26A/B/C"/>
</dbReference>
<dbReference type="Pfam" id="PF00717">
    <property type="entry name" value="Peptidase_S24"/>
    <property type="match status" value="1"/>
</dbReference>
<feature type="domain" description="Peptidase S24/S26A/S26B/S26C" evidence="8">
    <location>
        <begin position="20"/>
        <end position="130"/>
    </location>
</feature>
<dbReference type="EMBL" id="BAAALV010000001">
    <property type="protein sequence ID" value="GAA1903514.1"/>
    <property type="molecule type" value="Genomic_DNA"/>
</dbReference>
<comment type="similarity">
    <text evidence="1 7">Belongs to the peptidase S24 family.</text>
</comment>
<dbReference type="Gene3D" id="2.10.109.10">
    <property type="entry name" value="Umud Fragment, subunit A"/>
    <property type="match status" value="1"/>
</dbReference>
<keyword evidence="5" id="KW-0234">DNA repair</keyword>
<sequence length="137" mass="14539">MPVFNVSGSSRSAAVSDADAASGFPSPSRDYFDGRIDLNRHLIRDVTSTYVVRVSGDSMSGTGISDGDELIVDRSLTPRDGSVVVAVLDGELTVRRLRLTGRGIVLSAENPGYADVNVPDPAALTIWGVVTRCLHHV</sequence>
<dbReference type="PRINTS" id="PR00726">
    <property type="entry name" value="LEXASERPTASE"/>
</dbReference>
<keyword evidence="10" id="KW-1185">Reference proteome</keyword>
<gene>
    <name evidence="9" type="primary">umuD</name>
    <name evidence="9" type="ORF">GCM10009688_04440</name>
</gene>
<dbReference type="InterPro" id="IPR039418">
    <property type="entry name" value="LexA-like"/>
</dbReference>
<reference evidence="9 10" key="1">
    <citation type="journal article" date="2019" name="Int. J. Syst. Evol. Microbiol.">
        <title>The Global Catalogue of Microorganisms (GCM) 10K type strain sequencing project: providing services to taxonomists for standard genome sequencing and annotation.</title>
        <authorList>
            <consortium name="The Broad Institute Genomics Platform"/>
            <consortium name="The Broad Institute Genome Sequencing Center for Infectious Disease"/>
            <person name="Wu L."/>
            <person name="Ma J."/>
        </authorList>
    </citation>
    <scope>NUCLEOTIDE SEQUENCE [LARGE SCALE GENOMIC DNA]</scope>
    <source>
        <strain evidence="9 10">JCM 13316</strain>
    </source>
</reference>
<dbReference type="SUPFAM" id="SSF51306">
    <property type="entry name" value="LexA/Signal peptidase"/>
    <property type="match status" value="1"/>
</dbReference>
<name>A0ABN2NVM7_9MICC</name>
<proteinExistence type="inferred from homology"/>
<evidence type="ECO:0000256" key="6">
    <source>
        <dbReference type="ARBA" id="ARBA00023236"/>
    </source>
</evidence>
<keyword evidence="6" id="KW-0742">SOS response</keyword>
<evidence type="ECO:0000259" key="8">
    <source>
        <dbReference type="Pfam" id="PF00717"/>
    </source>
</evidence>
<dbReference type="InterPro" id="IPR036286">
    <property type="entry name" value="LexA/Signal_pep-like_sf"/>
</dbReference>
<evidence type="ECO:0000256" key="4">
    <source>
        <dbReference type="ARBA" id="ARBA00022813"/>
    </source>
</evidence>
<organism evidence="9 10">
    <name type="scientific">Arthrobacter gandavensis</name>
    <dbReference type="NCBI Taxonomy" id="169960"/>
    <lineage>
        <taxon>Bacteria</taxon>
        <taxon>Bacillati</taxon>
        <taxon>Actinomycetota</taxon>
        <taxon>Actinomycetes</taxon>
        <taxon>Micrococcales</taxon>
        <taxon>Micrococcaceae</taxon>
        <taxon>Arthrobacter</taxon>
    </lineage>
</organism>
<evidence type="ECO:0000256" key="1">
    <source>
        <dbReference type="ARBA" id="ARBA00007484"/>
    </source>
</evidence>
<accession>A0ABN2NVM7</accession>
<dbReference type="InterPro" id="IPR006197">
    <property type="entry name" value="Peptidase_S24_LexA"/>
</dbReference>
<dbReference type="PANTHER" id="PTHR33516:SF2">
    <property type="entry name" value="LEXA REPRESSOR-RELATED"/>
    <property type="match status" value="1"/>
</dbReference>
<dbReference type="Proteomes" id="UP001500784">
    <property type="component" value="Unassembled WGS sequence"/>
</dbReference>
<evidence type="ECO:0000256" key="5">
    <source>
        <dbReference type="ARBA" id="ARBA00023204"/>
    </source>
</evidence>
<dbReference type="InterPro" id="IPR050077">
    <property type="entry name" value="LexA_repressor"/>
</dbReference>
<comment type="caution">
    <text evidence="9">The sequence shown here is derived from an EMBL/GenBank/DDBJ whole genome shotgun (WGS) entry which is preliminary data.</text>
</comment>
<evidence type="ECO:0000256" key="2">
    <source>
        <dbReference type="ARBA" id="ARBA00022763"/>
    </source>
</evidence>
<dbReference type="NCBIfam" id="NF007621">
    <property type="entry name" value="PRK10276.1"/>
    <property type="match status" value="1"/>
</dbReference>
<evidence type="ECO:0000313" key="10">
    <source>
        <dbReference type="Proteomes" id="UP001500784"/>
    </source>
</evidence>
<evidence type="ECO:0000256" key="3">
    <source>
        <dbReference type="ARBA" id="ARBA00022801"/>
    </source>
</evidence>
<dbReference type="RefSeq" id="WP_152227623.1">
    <property type="nucleotide sequence ID" value="NZ_BAAALV010000001.1"/>
</dbReference>
<protein>
    <submittedName>
        <fullName evidence="9">Translesion error-prone DNA polymerase V autoproteolytic subunit</fullName>
    </submittedName>
</protein>
<keyword evidence="3 7" id="KW-0378">Hydrolase</keyword>
<evidence type="ECO:0000313" key="9">
    <source>
        <dbReference type="EMBL" id="GAA1903514.1"/>
    </source>
</evidence>
<keyword evidence="4 7" id="KW-0068">Autocatalytic cleavage</keyword>
<dbReference type="CDD" id="cd06529">
    <property type="entry name" value="S24_LexA-like"/>
    <property type="match status" value="1"/>
</dbReference>